<feature type="compositionally biased region" description="Polar residues" evidence="2">
    <location>
        <begin position="49"/>
        <end position="64"/>
    </location>
</feature>
<dbReference type="FunFam" id="3.30.420.10:FF:000032">
    <property type="entry name" value="Retrovirus-related Pol polyprotein from transposon 297-like Protein"/>
    <property type="match status" value="1"/>
</dbReference>
<accession>A0AAV6GNG4</accession>
<keyword evidence="5" id="KW-1185">Reference proteome</keyword>
<dbReference type="Proteomes" id="UP000823561">
    <property type="component" value="Chromosome 10"/>
</dbReference>
<dbReference type="InterPro" id="IPR050951">
    <property type="entry name" value="Retrovirus_Pol_polyprotein"/>
</dbReference>
<reference evidence="4" key="1">
    <citation type="submission" date="2020-10" db="EMBL/GenBank/DDBJ databases">
        <title>Chromosome-scale genome assembly of the Allis shad, Alosa alosa.</title>
        <authorList>
            <person name="Margot Z."/>
            <person name="Christophe K."/>
            <person name="Cabau C."/>
            <person name="Louis A."/>
            <person name="Berthelot C."/>
            <person name="Parey E."/>
            <person name="Roest Crollius H."/>
            <person name="Montfort J."/>
            <person name="Robinson-Rechavi M."/>
            <person name="Bucao C."/>
            <person name="Bouchez O."/>
            <person name="Gislard M."/>
            <person name="Lluch J."/>
            <person name="Milhes M."/>
            <person name="Lampietro C."/>
            <person name="Lopez Roques C."/>
            <person name="Donnadieu C."/>
            <person name="Braasch I."/>
            <person name="Desvignes T."/>
            <person name="Postlethwait J."/>
            <person name="Bobe J."/>
            <person name="Guiguen Y."/>
        </authorList>
    </citation>
    <scope>NUCLEOTIDE SEQUENCE</scope>
    <source>
        <strain evidence="4">M-15738</strain>
        <tissue evidence="4">Blood</tissue>
    </source>
</reference>
<dbReference type="PROSITE" id="PS50994">
    <property type="entry name" value="INTEGRASE"/>
    <property type="match status" value="1"/>
</dbReference>
<feature type="domain" description="Integrase catalytic" evidence="3">
    <location>
        <begin position="233"/>
        <end position="391"/>
    </location>
</feature>
<evidence type="ECO:0000313" key="4">
    <source>
        <dbReference type="EMBL" id="KAG5274912.1"/>
    </source>
</evidence>
<sequence length="516" mass="57942">MARTSGTSFLEAAGPRAEVAAFQVSSPTEVSKVPGPCGWRGWGGDRSQQDPSSATMASPNNGSEHLNADALSRLPEALLAGRVEAPTNGGTQEVWAERQGSDPDLTLIRRWQQQGHEPSAVERQTLQLAGRQLLREWPNPTVMEGVLLCKRPASGALGEVTAVVVPVADRRQVWTRYHEALGHAKGYRLLAALRERVFWNGMNRDNRRWVRECTQCCLNSNVEGPRAPLCSIDSSYPWETLALDYLSLNRAGDRYPYILVIVDLFSRFAFAVPTKDQTAPTTARVLWTTVFQSFGCPERILTDQGPAFEAELTQQLCGLYGCHKVRTTPYHPQGNGACERMNQTILGLLNTLSQREQGRWMEHLPELTHAYNNTPHSVTGLAPFFVLFGRHARLPVDQLMGVHRSEWRGNTLEWIGEHHGRLTSAYQLVRQGTQQRQQQDQRRHNRGRRALPLLPGERVLVRDFRRRGRGKLGYHWDPRPYVVLNQPSADRPVYTLRPEGREGPTKTISTTCAPAC</sequence>
<name>A0AAV6GNG4_9TELE</name>
<dbReference type="InterPro" id="IPR036397">
    <property type="entry name" value="RNaseH_sf"/>
</dbReference>
<gene>
    <name evidence="4" type="ORF">AALO_G00141500</name>
</gene>
<dbReference type="InterPro" id="IPR001584">
    <property type="entry name" value="Integrase_cat-core"/>
</dbReference>
<dbReference type="PANTHER" id="PTHR37984:SF15">
    <property type="entry name" value="INTEGRASE CATALYTIC DOMAIN-CONTAINING PROTEIN"/>
    <property type="match status" value="1"/>
</dbReference>
<dbReference type="GO" id="GO:0015074">
    <property type="term" value="P:DNA integration"/>
    <property type="evidence" value="ECO:0007669"/>
    <property type="project" value="InterPro"/>
</dbReference>
<feature type="region of interest" description="Disordered" evidence="2">
    <location>
        <begin position="25"/>
        <end position="66"/>
    </location>
</feature>
<dbReference type="InterPro" id="IPR012337">
    <property type="entry name" value="RNaseH-like_sf"/>
</dbReference>
<proteinExistence type="predicted"/>
<evidence type="ECO:0000313" key="5">
    <source>
        <dbReference type="Proteomes" id="UP000823561"/>
    </source>
</evidence>
<dbReference type="PANTHER" id="PTHR37984">
    <property type="entry name" value="PROTEIN CBG26694"/>
    <property type="match status" value="1"/>
</dbReference>
<organism evidence="4 5">
    <name type="scientific">Alosa alosa</name>
    <name type="common">allis shad</name>
    <dbReference type="NCBI Taxonomy" id="278164"/>
    <lineage>
        <taxon>Eukaryota</taxon>
        <taxon>Metazoa</taxon>
        <taxon>Chordata</taxon>
        <taxon>Craniata</taxon>
        <taxon>Vertebrata</taxon>
        <taxon>Euteleostomi</taxon>
        <taxon>Actinopterygii</taxon>
        <taxon>Neopterygii</taxon>
        <taxon>Teleostei</taxon>
        <taxon>Clupei</taxon>
        <taxon>Clupeiformes</taxon>
        <taxon>Clupeoidei</taxon>
        <taxon>Clupeidae</taxon>
        <taxon>Alosa</taxon>
    </lineage>
</organism>
<dbReference type="Pfam" id="PF00665">
    <property type="entry name" value="rve"/>
    <property type="match status" value="1"/>
</dbReference>
<dbReference type="FunFam" id="1.10.340.70:FF:000001">
    <property type="entry name" value="Retrovirus-related Pol polyprotein from transposon gypsy-like Protein"/>
    <property type="match status" value="1"/>
</dbReference>
<dbReference type="EMBL" id="JADWDJ010000010">
    <property type="protein sequence ID" value="KAG5274912.1"/>
    <property type="molecule type" value="Genomic_DNA"/>
</dbReference>
<dbReference type="AlphaFoldDB" id="A0AAV6GNG4"/>
<dbReference type="SUPFAM" id="SSF53098">
    <property type="entry name" value="Ribonuclease H-like"/>
    <property type="match status" value="1"/>
</dbReference>
<evidence type="ECO:0000256" key="2">
    <source>
        <dbReference type="SAM" id="MobiDB-lite"/>
    </source>
</evidence>
<feature type="compositionally biased region" description="Polar residues" evidence="2">
    <location>
        <begin position="506"/>
        <end position="516"/>
    </location>
</feature>
<protein>
    <recommendedName>
        <fullName evidence="1">Gypsy retrotransposon integrase-like protein 1</fullName>
    </recommendedName>
</protein>
<evidence type="ECO:0000259" key="3">
    <source>
        <dbReference type="PROSITE" id="PS50994"/>
    </source>
</evidence>
<dbReference type="Gene3D" id="3.30.420.10">
    <property type="entry name" value="Ribonuclease H-like superfamily/Ribonuclease H"/>
    <property type="match status" value="1"/>
</dbReference>
<feature type="region of interest" description="Disordered" evidence="2">
    <location>
        <begin position="497"/>
        <end position="516"/>
    </location>
</feature>
<comment type="caution">
    <text evidence="4">The sequence shown here is derived from an EMBL/GenBank/DDBJ whole genome shotgun (WGS) entry which is preliminary data.</text>
</comment>
<evidence type="ECO:0000256" key="1">
    <source>
        <dbReference type="ARBA" id="ARBA00039658"/>
    </source>
</evidence>
<dbReference type="Gene3D" id="1.10.340.70">
    <property type="match status" value="1"/>
</dbReference>
<dbReference type="Pfam" id="PF17921">
    <property type="entry name" value="Integrase_H2C2"/>
    <property type="match status" value="1"/>
</dbReference>
<dbReference type="GO" id="GO:0003676">
    <property type="term" value="F:nucleic acid binding"/>
    <property type="evidence" value="ECO:0007669"/>
    <property type="project" value="InterPro"/>
</dbReference>
<dbReference type="InterPro" id="IPR041588">
    <property type="entry name" value="Integrase_H2C2"/>
</dbReference>